<evidence type="ECO:0000256" key="2">
    <source>
        <dbReference type="SAM" id="SignalP"/>
    </source>
</evidence>
<gene>
    <name evidence="3" type="ORF">MZO42_13630</name>
</gene>
<protein>
    <submittedName>
        <fullName evidence="3">Uncharacterized protein</fullName>
    </submittedName>
</protein>
<reference evidence="3" key="1">
    <citation type="submission" date="2022-04" db="EMBL/GenBank/DDBJ databases">
        <title>Tomato heritable bacteria conferring resistance against bacterial wilt.</title>
        <authorList>
            <person name="Yin J."/>
        </authorList>
    </citation>
    <scope>NUCLEOTIDE SEQUENCE</scope>
    <source>
        <strain evidence="3">Cra20</strain>
    </source>
</reference>
<accession>A0ABU3N5J4</accession>
<proteinExistence type="predicted"/>
<keyword evidence="2" id="KW-0732">Signal</keyword>
<name>A0ABU3N5J4_9SPHN</name>
<comment type="caution">
    <text evidence="3">The sequence shown here is derived from an EMBL/GenBank/DDBJ whole genome shotgun (WGS) entry which is preliminary data.</text>
</comment>
<organism evidence="3">
    <name type="scientific">Sphingomonas psychrotolerans</name>
    <dbReference type="NCBI Taxonomy" id="1327635"/>
    <lineage>
        <taxon>Bacteria</taxon>
        <taxon>Pseudomonadati</taxon>
        <taxon>Pseudomonadota</taxon>
        <taxon>Alphaproteobacteria</taxon>
        <taxon>Sphingomonadales</taxon>
        <taxon>Sphingomonadaceae</taxon>
        <taxon>Sphingomonas</taxon>
    </lineage>
</organism>
<feature type="signal peptide" evidence="2">
    <location>
        <begin position="1"/>
        <end position="27"/>
    </location>
</feature>
<sequence>MTRALASKSGAAALAVLLLVAAGPALAQARPKADQTGGQQRRIRTTSGVQATQRISTRIQNRIQSRVQNRIDPNYVPQLGAATAIKAAKDEASRAGPARQVTPDAPPPPPKPDAE</sequence>
<evidence type="ECO:0000313" key="3">
    <source>
        <dbReference type="EMBL" id="MDT8759738.1"/>
    </source>
</evidence>
<dbReference type="EMBL" id="JALMLT010000003">
    <property type="protein sequence ID" value="MDT8759738.1"/>
    <property type="molecule type" value="Genomic_DNA"/>
</dbReference>
<feature type="chain" id="PRO_5047219363" evidence="2">
    <location>
        <begin position="28"/>
        <end position="115"/>
    </location>
</feature>
<feature type="region of interest" description="Disordered" evidence="1">
    <location>
        <begin position="82"/>
        <end position="115"/>
    </location>
</feature>
<feature type="compositionally biased region" description="Pro residues" evidence="1">
    <location>
        <begin position="104"/>
        <end position="115"/>
    </location>
</feature>
<feature type="region of interest" description="Disordered" evidence="1">
    <location>
        <begin position="29"/>
        <end position="53"/>
    </location>
</feature>
<evidence type="ECO:0000256" key="1">
    <source>
        <dbReference type="SAM" id="MobiDB-lite"/>
    </source>
</evidence>